<name>J4I9T1_9APHY</name>
<dbReference type="GeneID" id="24096612"/>
<dbReference type="RefSeq" id="XP_012180984.1">
    <property type="nucleotide sequence ID" value="XM_012325594.1"/>
</dbReference>
<dbReference type="AlphaFoldDB" id="J4I9T1"/>
<evidence type="ECO:0000313" key="1">
    <source>
        <dbReference type="EMBL" id="CCM01701.1"/>
    </source>
</evidence>
<accession>J4I9T1</accession>
<proteinExistence type="predicted"/>
<dbReference type="HOGENOM" id="CLU_101084_1_0_1"/>
<evidence type="ECO:0000313" key="2">
    <source>
        <dbReference type="Proteomes" id="UP000006352"/>
    </source>
</evidence>
<protein>
    <submittedName>
        <fullName evidence="1">Uncharacterized protein</fullName>
    </submittedName>
</protein>
<dbReference type="EMBL" id="HE797046">
    <property type="protein sequence ID" value="CCM01701.1"/>
    <property type="molecule type" value="Genomic_DNA"/>
</dbReference>
<keyword evidence="2" id="KW-1185">Reference proteome</keyword>
<gene>
    <name evidence="1" type="ORF">FIBRA_03765</name>
</gene>
<sequence length="148" mass="16411">MDRATRKEDVQKAYELQTRAGVAGAARSTAVGLGLAVLGHYTWPAFRILSLSLSVRISLLKCRISSDAFRLEVTIFGLVIGAENALLSHEAERRRTETALRQEARIGLARRGLVATETEIARWKAEKLTETHTPHTIQTDDEIARSTK</sequence>
<reference evidence="1 2" key="1">
    <citation type="journal article" date="2012" name="Appl. Environ. Microbiol.">
        <title>Short-read sequencing for genomic analysis of the brown rot fungus Fibroporia radiculosa.</title>
        <authorList>
            <person name="Tang J.D."/>
            <person name="Perkins A.D."/>
            <person name="Sonstegard T.S."/>
            <person name="Schroeder S.G."/>
            <person name="Burgess S.C."/>
            <person name="Diehl S.V."/>
        </authorList>
    </citation>
    <scope>NUCLEOTIDE SEQUENCE [LARGE SCALE GENOMIC DNA]</scope>
    <source>
        <strain evidence="1 2">TFFH 294</strain>
    </source>
</reference>
<dbReference type="InParanoid" id="J4I9T1"/>
<dbReference type="OrthoDB" id="3356019at2759"/>
<organism evidence="1 2">
    <name type="scientific">Fibroporia radiculosa</name>
    <dbReference type="NCBI Taxonomy" id="599839"/>
    <lineage>
        <taxon>Eukaryota</taxon>
        <taxon>Fungi</taxon>
        <taxon>Dikarya</taxon>
        <taxon>Basidiomycota</taxon>
        <taxon>Agaricomycotina</taxon>
        <taxon>Agaricomycetes</taxon>
        <taxon>Polyporales</taxon>
        <taxon>Fibroporiaceae</taxon>
        <taxon>Fibroporia</taxon>
    </lineage>
</organism>
<dbReference type="Proteomes" id="UP000006352">
    <property type="component" value="Unassembled WGS sequence"/>
</dbReference>